<sequence length="170" mass="19571">MTKKSEKYYLHPTEEEPVRTCQSKNYIGKVMFLVAMARPRFEANGNEIFSGKIEVFPFVKTVQAQCRTRNRDVGTLEMKPITSVTREIIRACLIEEVIPAITNVWPQENRLNLQLICQPPNSLELNILDLGFFSAIQSLQYKESPRTVEELVHAVVKSFNEYPSQKVNHV</sequence>
<evidence type="ECO:0000313" key="1">
    <source>
        <dbReference type="EMBL" id="GAA0139338.1"/>
    </source>
</evidence>
<accession>A0AAV3NNI1</accession>
<dbReference type="GO" id="GO:0003676">
    <property type="term" value="F:nucleic acid binding"/>
    <property type="evidence" value="ECO:0007669"/>
    <property type="project" value="InterPro"/>
</dbReference>
<dbReference type="PANTHER" id="PTHR47169">
    <property type="entry name" value="OS01G0541250 PROTEIN"/>
    <property type="match status" value="1"/>
</dbReference>
<gene>
    <name evidence="1" type="ORF">LIER_00903</name>
</gene>
<dbReference type="Gene3D" id="3.30.420.10">
    <property type="entry name" value="Ribonuclease H-like superfamily/Ribonuclease H"/>
    <property type="match status" value="1"/>
</dbReference>
<protein>
    <submittedName>
        <fullName evidence="1">Uncharacterized protein</fullName>
    </submittedName>
</protein>
<dbReference type="Proteomes" id="UP001454036">
    <property type="component" value="Unassembled WGS sequence"/>
</dbReference>
<dbReference type="EMBL" id="BAABME010000081">
    <property type="protein sequence ID" value="GAA0139338.1"/>
    <property type="molecule type" value="Genomic_DNA"/>
</dbReference>
<proteinExistence type="predicted"/>
<reference evidence="1 2" key="1">
    <citation type="submission" date="2024-01" db="EMBL/GenBank/DDBJ databases">
        <title>The complete chloroplast genome sequence of Lithospermum erythrorhizon: insights into the phylogenetic relationship among Boraginaceae species and the maternal lineages of purple gromwells.</title>
        <authorList>
            <person name="Okada T."/>
            <person name="Watanabe K."/>
        </authorList>
    </citation>
    <scope>NUCLEOTIDE SEQUENCE [LARGE SCALE GENOMIC DNA]</scope>
</reference>
<name>A0AAV3NNI1_LITER</name>
<comment type="caution">
    <text evidence="1">The sequence shown here is derived from an EMBL/GenBank/DDBJ whole genome shotgun (WGS) entry which is preliminary data.</text>
</comment>
<keyword evidence="2" id="KW-1185">Reference proteome</keyword>
<dbReference type="InterPro" id="IPR036397">
    <property type="entry name" value="RNaseH_sf"/>
</dbReference>
<organism evidence="1 2">
    <name type="scientific">Lithospermum erythrorhizon</name>
    <name type="common">Purple gromwell</name>
    <name type="synonym">Lithospermum officinale var. erythrorhizon</name>
    <dbReference type="NCBI Taxonomy" id="34254"/>
    <lineage>
        <taxon>Eukaryota</taxon>
        <taxon>Viridiplantae</taxon>
        <taxon>Streptophyta</taxon>
        <taxon>Embryophyta</taxon>
        <taxon>Tracheophyta</taxon>
        <taxon>Spermatophyta</taxon>
        <taxon>Magnoliopsida</taxon>
        <taxon>eudicotyledons</taxon>
        <taxon>Gunneridae</taxon>
        <taxon>Pentapetalae</taxon>
        <taxon>asterids</taxon>
        <taxon>lamiids</taxon>
        <taxon>Boraginales</taxon>
        <taxon>Boraginaceae</taxon>
        <taxon>Boraginoideae</taxon>
        <taxon>Lithospermeae</taxon>
        <taxon>Lithospermum</taxon>
    </lineage>
</organism>
<dbReference type="PANTHER" id="PTHR47169:SF2">
    <property type="entry name" value="OS01G0541250 PROTEIN"/>
    <property type="match status" value="1"/>
</dbReference>
<dbReference type="AlphaFoldDB" id="A0AAV3NNI1"/>
<evidence type="ECO:0000313" key="2">
    <source>
        <dbReference type="Proteomes" id="UP001454036"/>
    </source>
</evidence>